<dbReference type="SUPFAM" id="SSF117074">
    <property type="entry name" value="Hypothetical protein PA1324"/>
    <property type="match status" value="2"/>
</dbReference>
<name>A0ABU1PMB7_9PSEU</name>
<dbReference type="EMBL" id="JAVDSG010000001">
    <property type="protein sequence ID" value="MDR6591805.1"/>
    <property type="molecule type" value="Genomic_DNA"/>
</dbReference>
<feature type="signal peptide" evidence="3">
    <location>
        <begin position="1"/>
        <end position="18"/>
    </location>
</feature>
<feature type="transmembrane region" description="Helical" evidence="2">
    <location>
        <begin position="1023"/>
        <end position="1043"/>
    </location>
</feature>
<accession>A0ABU1PMB7</accession>
<proteinExistence type="predicted"/>
<dbReference type="SUPFAM" id="SSF49478">
    <property type="entry name" value="Cna protein B-type domain"/>
    <property type="match status" value="1"/>
</dbReference>
<reference evidence="4 5" key="1">
    <citation type="submission" date="2023-07" db="EMBL/GenBank/DDBJ databases">
        <title>Sequencing the genomes of 1000 actinobacteria strains.</title>
        <authorList>
            <person name="Klenk H.-P."/>
        </authorList>
    </citation>
    <scope>NUCLEOTIDE SEQUENCE [LARGE SCALE GENOMIC DNA]</scope>
    <source>
        <strain evidence="4 5">DSM 43749</strain>
    </source>
</reference>
<gene>
    <name evidence="4" type="ORF">J2S66_000189</name>
</gene>
<evidence type="ECO:0008006" key="6">
    <source>
        <dbReference type="Google" id="ProtNLM"/>
    </source>
</evidence>
<feature type="chain" id="PRO_5045883938" description="Alpha-amylase" evidence="3">
    <location>
        <begin position="19"/>
        <end position="1049"/>
    </location>
</feature>
<evidence type="ECO:0000313" key="4">
    <source>
        <dbReference type="EMBL" id="MDR6591805.1"/>
    </source>
</evidence>
<keyword evidence="2" id="KW-0472">Membrane</keyword>
<dbReference type="Gene3D" id="2.60.40.10">
    <property type="entry name" value="Immunoglobulins"/>
    <property type="match status" value="4"/>
</dbReference>
<feature type="region of interest" description="Disordered" evidence="1">
    <location>
        <begin position="19"/>
        <end position="109"/>
    </location>
</feature>
<organism evidence="4 5">
    <name type="scientific">Saccharothrix longispora</name>
    <dbReference type="NCBI Taxonomy" id="33920"/>
    <lineage>
        <taxon>Bacteria</taxon>
        <taxon>Bacillati</taxon>
        <taxon>Actinomycetota</taxon>
        <taxon>Actinomycetes</taxon>
        <taxon>Pseudonocardiales</taxon>
        <taxon>Pseudonocardiaceae</taxon>
        <taxon>Saccharothrix</taxon>
    </lineage>
</organism>
<dbReference type="Proteomes" id="UP001268819">
    <property type="component" value="Unassembled WGS sequence"/>
</dbReference>
<keyword evidence="5" id="KW-1185">Reference proteome</keyword>
<protein>
    <recommendedName>
        <fullName evidence="6">Alpha-amylase</fullName>
    </recommendedName>
</protein>
<evidence type="ECO:0000256" key="1">
    <source>
        <dbReference type="SAM" id="MobiDB-lite"/>
    </source>
</evidence>
<feature type="compositionally biased region" description="Pro residues" evidence="1">
    <location>
        <begin position="979"/>
        <end position="995"/>
    </location>
</feature>
<dbReference type="RefSeq" id="WP_310302487.1">
    <property type="nucleotide sequence ID" value="NZ_BAAAXB010000001.1"/>
</dbReference>
<evidence type="ECO:0000256" key="3">
    <source>
        <dbReference type="SAM" id="SignalP"/>
    </source>
</evidence>
<keyword evidence="2" id="KW-1133">Transmembrane helix</keyword>
<evidence type="ECO:0000313" key="5">
    <source>
        <dbReference type="Proteomes" id="UP001268819"/>
    </source>
</evidence>
<keyword evidence="2" id="KW-0812">Transmembrane</keyword>
<comment type="caution">
    <text evidence="4">The sequence shown here is derived from an EMBL/GenBank/DDBJ whole genome shotgun (WGS) entry which is preliminary data.</text>
</comment>
<keyword evidence="3" id="KW-0732">Signal</keyword>
<feature type="region of interest" description="Disordered" evidence="1">
    <location>
        <begin position="962"/>
        <end position="1015"/>
    </location>
</feature>
<feature type="compositionally biased region" description="Low complexity" evidence="1">
    <location>
        <begin position="20"/>
        <end position="60"/>
    </location>
</feature>
<evidence type="ECO:0000256" key="2">
    <source>
        <dbReference type="SAM" id="Phobius"/>
    </source>
</evidence>
<dbReference type="Gene3D" id="2.60.40.1120">
    <property type="entry name" value="Carboxypeptidase-like, regulatory domain"/>
    <property type="match status" value="1"/>
</dbReference>
<dbReference type="InterPro" id="IPR013783">
    <property type="entry name" value="Ig-like_fold"/>
</dbReference>
<sequence length="1049" mass="109707">MAVVLAFATTFSGTAAWAQETEAPTVTDTPTETTTTAPAVETPTTTAPTTTAPPEVAQPEVAQPESPVDTTAGAAPEASTGSPAAGPEQHHRSVDRPAPAPQRAAGQAAEADLRITAVFDRAEYSPESDLPITVTVDNVGDEVATETTFVVFDGNVWLNRGWEQISGRYTLAPGERMVVNLVARPRDSRADHAVFNIRVFRAEGTIPDPTPADNEAIARANVVQERGAASGVVYTDADGNGRADAGEGVSGLEFFANGGSPYTSLSAVTDGEGRISFTDVPTGRYRIHIRDTRFVVKPGFGEFTVERGATANLAIPTAAPVSDVLTARLELDEDTYGRDDQVNVEITLTNSGAVPLTGVVATCNHSGEPHVLDGRGPGWAPLVFDGPGTTVGAGETKVLVIPDVVPRRAYELGVLHAECNFGDHGDHEDGYVGSSDSAEVVGARGGAEGTLHHYSGQGPETPLAGVRLLALDGLGRPIAGARSGDDGTWRFDDLPAGNHDVLVLGPYRSRYGGGFGVQVDGGHVSSYSFSVVDGPVVVEPLPKPDVRVTASFDKPSYDINEQAKVVVKVVNVGNASASARFVPEWGEDRLNYDNNQWGDLSPWSGAHLEPGAERDITLVGTMIWVRGGVVRLKGVIETADDADPSDNVIDVSAAVTHRTGDAVVVVYGDRDLDGVFDDGEELPRIRITFEGGTPRKWVVGETGADGRFLLDDAPAGTYEVYTWDDNTGWVVRKQPDLVVTAGQETTVVYRMVRPLSDELHASGAFDRETYGVDDRVRLTITLSNSGDAPIMAKAFCGSAELPALHSGPAWGPLAQDGAGVEIAPGETRTFTIQETVPEWADDYGMFGVWCDFGPDHAGGLPSISDLARVPGAVWTVSGRALAGTGTDPAGIPGVKLVLLDFLTGQPVARTVTGADGGFTFTDLPVGYYTPVLVGPWKFNTNWGPYAYFKVIRGHEGPVNLHFDAGPEVTDPDVVAPTSPGRPAPVPTDPGRPGPDQPGSQAGPGPSGGGTAAGGDLADTGTSVIGLGLLGLLAVALGVGARVVGRRRTA</sequence>